<sequence length="292" mass="32300">MPWARFDDRFPSNRKVRLLSDGAFRLYVSAICWSAENLTDGVIKTAELRLVADVRATRTRAKELVDAELFEVLEGVGWKIHDYHDYNPTAEQVRADREQRTARQQRWRKKKQGGTPDPEPPNGSPDVDASTDASRDASRNGVGDAAPSRPVPTRTPSMADVGGDSAGSEAPDLDHLAPAPIEIDGFQLTDAMRRWAHATHPGVDIDHSTAQFVSHYRSTGARRKSWPDAWQKWIRDDARRTTQRASPTQGAFLVALDGNGHTPPPRRSTTDDRVAAALQLAAELRAEEGHTA</sequence>
<feature type="compositionally biased region" description="Basic residues" evidence="1">
    <location>
        <begin position="103"/>
        <end position="112"/>
    </location>
</feature>
<comment type="caution">
    <text evidence="2">The sequence shown here is derived from an EMBL/GenBank/DDBJ whole genome shotgun (WGS) entry which is preliminary data.</text>
</comment>
<dbReference type="RefSeq" id="WP_186283072.1">
    <property type="nucleotide sequence ID" value="NZ_JACMSF010000015.1"/>
</dbReference>
<accession>A0A7X1M9K5</accession>
<keyword evidence="3" id="KW-1185">Reference proteome</keyword>
<dbReference type="Proteomes" id="UP000584670">
    <property type="component" value="Unassembled WGS sequence"/>
</dbReference>
<evidence type="ECO:0000256" key="1">
    <source>
        <dbReference type="SAM" id="MobiDB-lite"/>
    </source>
</evidence>
<evidence type="ECO:0000313" key="2">
    <source>
        <dbReference type="EMBL" id="MBC2903187.1"/>
    </source>
</evidence>
<protein>
    <submittedName>
        <fullName evidence="2">Uncharacterized protein</fullName>
    </submittedName>
</protein>
<gene>
    <name evidence="2" type="ORF">H4N64_16530</name>
</gene>
<evidence type="ECO:0000313" key="3">
    <source>
        <dbReference type="Proteomes" id="UP000584670"/>
    </source>
</evidence>
<proteinExistence type="predicted"/>
<dbReference type="EMBL" id="JACMSF010000015">
    <property type="protein sequence ID" value="MBC2903187.1"/>
    <property type="molecule type" value="Genomic_DNA"/>
</dbReference>
<reference evidence="2 3" key="1">
    <citation type="submission" date="2020-08" db="EMBL/GenBank/DDBJ databases">
        <title>Streptomyces sp. PSKA01 genome sequencing and assembly.</title>
        <authorList>
            <person name="Mandal S."/>
            <person name="Maiti P.K."/>
            <person name="Das P."/>
        </authorList>
    </citation>
    <scope>NUCLEOTIDE SEQUENCE [LARGE SCALE GENOMIC DNA]</scope>
    <source>
        <strain evidence="2 3">PSKA01</strain>
    </source>
</reference>
<name>A0A7X1M9K5_9ACTN</name>
<dbReference type="AlphaFoldDB" id="A0A7X1M9K5"/>
<feature type="region of interest" description="Disordered" evidence="1">
    <location>
        <begin position="90"/>
        <end position="174"/>
    </location>
</feature>
<organism evidence="2 3">
    <name type="scientific">Streptomyces cupreus</name>
    <dbReference type="NCBI Taxonomy" id="2759956"/>
    <lineage>
        <taxon>Bacteria</taxon>
        <taxon>Bacillati</taxon>
        <taxon>Actinomycetota</taxon>
        <taxon>Actinomycetes</taxon>
        <taxon>Kitasatosporales</taxon>
        <taxon>Streptomycetaceae</taxon>
        <taxon>Streptomyces</taxon>
    </lineage>
</organism>
<feature type="region of interest" description="Disordered" evidence="1">
    <location>
        <begin position="239"/>
        <end position="272"/>
    </location>
</feature>